<dbReference type="EMBL" id="LC088570">
    <property type="protein sequence ID" value="BAV58258.1"/>
    <property type="molecule type" value="mRNA"/>
</dbReference>
<reference evidence="1" key="1">
    <citation type="submission" date="2015-10" db="EMBL/GenBank/DDBJ databases">
        <title>Evolution of the mating-type locus in an isomorphic haploid-diploid life cycle and isogamy.</title>
        <authorList>
            <person name="Yamazaki T."/>
            <person name="Suzuki R."/>
            <person name="Ichihara K."/>
            <person name="Toyoda A."/>
            <person name="Kuwano K."/>
            <person name="Kawano S."/>
        </authorList>
    </citation>
    <scope>NUCLEOTIDE SEQUENCE</scope>
    <source>
        <strain evidence="1">MGEC-2</strain>
    </source>
</reference>
<gene>
    <name evidence="1" type="primary">7629m</name>
</gene>
<accession>A0A1C9ZRU4</accession>
<protein>
    <submittedName>
        <fullName evidence="1">Uncharacterized protein</fullName>
    </submittedName>
</protein>
<evidence type="ECO:0000313" key="1">
    <source>
        <dbReference type="EMBL" id="BAV58258.1"/>
    </source>
</evidence>
<proteinExistence type="evidence at transcript level"/>
<organism evidence="1">
    <name type="scientific">Ulva partita</name>
    <dbReference type="NCBI Taxonomy" id="1605170"/>
    <lineage>
        <taxon>Eukaryota</taxon>
        <taxon>Viridiplantae</taxon>
        <taxon>Chlorophyta</taxon>
        <taxon>core chlorophytes</taxon>
        <taxon>Ulvophyceae</taxon>
        <taxon>OUU clade</taxon>
        <taxon>Ulvales</taxon>
        <taxon>Ulvaceae</taxon>
        <taxon>Ulva</taxon>
    </lineage>
</organism>
<sequence length="76" mass="8391">MLMCRKHGACRAASTHFALAAYEARFMRTANCSMGAALVMRVIISPEHRSIASSCQSMMFRGAMHMDALYVPYTGN</sequence>
<name>A0A1C9ZRU4_9CHLO</name>
<dbReference type="AlphaFoldDB" id="A0A1C9ZRU4"/>